<reference evidence="3" key="1">
    <citation type="submission" date="2018-06" db="EMBL/GenBank/DDBJ databases">
        <title>Genome assembly of Danube salmon.</title>
        <authorList>
            <person name="Macqueen D.J."/>
            <person name="Gundappa M.K."/>
        </authorList>
    </citation>
    <scope>NUCLEOTIDE SEQUENCE [LARGE SCALE GENOMIC DNA]</scope>
</reference>
<evidence type="ECO:0000313" key="2">
    <source>
        <dbReference type="Ensembl" id="ENSHHUP00000075512.1"/>
    </source>
</evidence>
<keyword evidence="1" id="KW-0175">Coiled coil</keyword>
<dbReference type="InterPro" id="IPR055310">
    <property type="entry name" value="CEP112"/>
</dbReference>
<dbReference type="AlphaFoldDB" id="A0A4W5QHF1"/>
<protein>
    <submittedName>
        <fullName evidence="2">Uncharacterized protein</fullName>
    </submittedName>
</protein>
<evidence type="ECO:0000313" key="3">
    <source>
        <dbReference type="Proteomes" id="UP000314982"/>
    </source>
</evidence>
<dbReference type="GeneTree" id="ENSGT00940000165440"/>
<name>A0A4W5QHF1_9TELE</name>
<evidence type="ECO:0000256" key="1">
    <source>
        <dbReference type="SAM" id="Coils"/>
    </source>
</evidence>
<reference evidence="2" key="2">
    <citation type="submission" date="2025-08" db="UniProtKB">
        <authorList>
            <consortium name="Ensembl"/>
        </authorList>
    </citation>
    <scope>IDENTIFICATION</scope>
</reference>
<feature type="coiled-coil region" evidence="1">
    <location>
        <begin position="36"/>
        <end position="89"/>
    </location>
</feature>
<dbReference type="Proteomes" id="UP000314982">
    <property type="component" value="Unassembled WGS sequence"/>
</dbReference>
<organism evidence="2 3">
    <name type="scientific">Hucho hucho</name>
    <name type="common">huchen</name>
    <dbReference type="NCBI Taxonomy" id="62062"/>
    <lineage>
        <taxon>Eukaryota</taxon>
        <taxon>Metazoa</taxon>
        <taxon>Chordata</taxon>
        <taxon>Craniata</taxon>
        <taxon>Vertebrata</taxon>
        <taxon>Euteleostomi</taxon>
        <taxon>Actinopterygii</taxon>
        <taxon>Neopterygii</taxon>
        <taxon>Teleostei</taxon>
        <taxon>Protacanthopterygii</taxon>
        <taxon>Salmoniformes</taxon>
        <taxon>Salmonidae</taxon>
        <taxon>Salmoninae</taxon>
        <taxon>Hucho</taxon>
    </lineage>
</organism>
<sequence length="126" mass="14780">MSDQSTDSLKNEWEKKLHTAVAGMEQEKFELQKKQTENIQELLEDTNQRLAKMEAEYGAQTQATASDVIEDLEQTVTQLRQQLQDSEHRRLKQLRVNCLCVRERENGFIPQELEEVQNTIQMCVQR</sequence>
<dbReference type="Ensembl" id="ENSHHUT00000077985.1">
    <property type="protein sequence ID" value="ENSHHUP00000075512.1"/>
    <property type="gene ID" value="ENSHHUG00000044220.1"/>
</dbReference>
<reference evidence="2" key="3">
    <citation type="submission" date="2025-09" db="UniProtKB">
        <authorList>
            <consortium name="Ensembl"/>
        </authorList>
    </citation>
    <scope>IDENTIFICATION</scope>
</reference>
<keyword evidence="3" id="KW-1185">Reference proteome</keyword>
<dbReference type="PANTHER" id="PTHR18871">
    <property type="entry name" value="CENTROSOMAL PROTEIN OF 112 KDA"/>
    <property type="match status" value="1"/>
</dbReference>
<proteinExistence type="predicted"/>
<accession>A0A4W5QHF1</accession>
<dbReference type="PANTHER" id="PTHR18871:SF2">
    <property type="entry name" value="CENTROSOMAL PROTEIN OF 112 KDA"/>
    <property type="match status" value="1"/>
</dbReference>